<evidence type="ECO:0000313" key="2">
    <source>
        <dbReference type="Proteomes" id="UP000007030"/>
    </source>
</evidence>
<dbReference type="EMBL" id="CP002630">
    <property type="protein sequence ID" value="AEB11455.1"/>
    <property type="molecule type" value="Genomic_DNA"/>
</dbReference>
<sequence>MQVRRRQAGVALVLALATMVVIAGIATLMFTRTVAEIRHSGDDQAIVETLMLARGAANAGGSILAGPVRDRLEEIVRVTADTARPWSYGSGTDTPDPVSVAQDLKQVANRLQTAVDALVCGLNPAPDGTRAQVSLRVHFTPTACGQPLPGAVRLPDGRLVEGNPRTGGGEGVSQTYALPFVMVAEARIGPYRRNVVLQGEYRFVLGRSSFARYALFTNVHALPNGTGVWFTSRTLFDGPVHTNQQFRFYRTPWFGGEVTSAGCTWPGYAGCSGKVRYGAYFYGAGFIRRGAMRPDASRPSVTNWYGTHAPEFAAGVDWGASFIPLPQNNFSQRSAAQEDGLYFGGELAGFIPCCGRGRRGAVPVHSR</sequence>
<name>F2NL52_MARHT</name>
<dbReference type="Pfam" id="PF16241">
    <property type="entry name" value="DUF4900"/>
    <property type="match status" value="1"/>
</dbReference>
<protein>
    <recommendedName>
        <fullName evidence="3">DUF4900 domain-containing protein</fullName>
    </recommendedName>
</protein>
<reference evidence="1 2" key="1">
    <citation type="journal article" date="2012" name="Stand. Genomic Sci.">
        <title>Complete genome sequence of the aerobic, heterotroph Marinithermus hydrothermalis type strain (T1(T)) from a deep-sea hydrothermal vent chimney.</title>
        <authorList>
            <person name="Copeland A."/>
            <person name="Gu W."/>
            <person name="Yasawong M."/>
            <person name="Lapidus A."/>
            <person name="Lucas S."/>
            <person name="Deshpande S."/>
            <person name="Pagani I."/>
            <person name="Tapia R."/>
            <person name="Cheng J.F."/>
            <person name="Goodwin L.A."/>
            <person name="Pitluck S."/>
            <person name="Liolios K."/>
            <person name="Ivanova N."/>
            <person name="Mavromatis K."/>
            <person name="Mikhailova N."/>
            <person name="Pati A."/>
            <person name="Chen A."/>
            <person name="Palaniappan K."/>
            <person name="Land M."/>
            <person name="Pan C."/>
            <person name="Brambilla E.M."/>
            <person name="Rohde M."/>
            <person name="Tindall B.J."/>
            <person name="Sikorski J."/>
            <person name="Goker M."/>
            <person name="Detter J.C."/>
            <person name="Bristow J."/>
            <person name="Eisen J.A."/>
            <person name="Markowitz V."/>
            <person name="Hugenholtz P."/>
            <person name="Kyrpides N.C."/>
            <person name="Klenk H.P."/>
            <person name="Woyke T."/>
        </authorList>
    </citation>
    <scope>NUCLEOTIDE SEQUENCE [LARGE SCALE GENOMIC DNA]</scope>
    <source>
        <strain evidence="2">DSM 14884 / JCM 11576 / T1</strain>
    </source>
</reference>
<dbReference type="eggNOG" id="COG3156">
    <property type="taxonomic scope" value="Bacteria"/>
</dbReference>
<dbReference type="InterPro" id="IPR032601">
    <property type="entry name" value="DUF4900"/>
</dbReference>
<dbReference type="STRING" id="869210.Marky_0705"/>
<gene>
    <name evidence="1" type="ordered locus">Marky_0705</name>
</gene>
<evidence type="ECO:0000313" key="1">
    <source>
        <dbReference type="EMBL" id="AEB11455.1"/>
    </source>
</evidence>
<evidence type="ECO:0008006" key="3">
    <source>
        <dbReference type="Google" id="ProtNLM"/>
    </source>
</evidence>
<dbReference type="Proteomes" id="UP000007030">
    <property type="component" value="Chromosome"/>
</dbReference>
<proteinExistence type="predicted"/>
<dbReference type="AlphaFoldDB" id="F2NL52"/>
<organism evidence="1 2">
    <name type="scientific">Marinithermus hydrothermalis (strain DSM 14884 / JCM 11576 / T1)</name>
    <dbReference type="NCBI Taxonomy" id="869210"/>
    <lineage>
        <taxon>Bacteria</taxon>
        <taxon>Thermotogati</taxon>
        <taxon>Deinococcota</taxon>
        <taxon>Deinococci</taxon>
        <taxon>Thermales</taxon>
        <taxon>Thermaceae</taxon>
        <taxon>Marinithermus</taxon>
    </lineage>
</organism>
<accession>F2NL52</accession>
<keyword evidence="2" id="KW-1185">Reference proteome</keyword>
<dbReference type="KEGG" id="mhd:Marky_0705"/>
<dbReference type="HOGENOM" id="CLU_753988_0_0_0"/>